<dbReference type="SUPFAM" id="SSF52058">
    <property type="entry name" value="L domain-like"/>
    <property type="match status" value="1"/>
</dbReference>
<dbReference type="InterPro" id="IPR032675">
    <property type="entry name" value="LRR_dom_sf"/>
</dbReference>
<proteinExistence type="inferred from homology"/>
<dbReference type="InterPro" id="IPR055414">
    <property type="entry name" value="LRR_R13L4/SHOC2-like"/>
</dbReference>
<keyword evidence="2" id="KW-0677">Repeat</keyword>
<feature type="domain" description="Disease resistance R13L4/SHOC-2-like LRR" evidence="4">
    <location>
        <begin position="307"/>
        <end position="372"/>
    </location>
</feature>
<evidence type="ECO:0000256" key="2">
    <source>
        <dbReference type="ARBA" id="ARBA00022737"/>
    </source>
</evidence>
<gene>
    <name evidence="7" type="primary">11409435</name>
    <name evidence="5" type="ordered locus">MTR_5g032910</name>
    <name evidence="6" type="ORF">MtrunA17_Chr5g0412701</name>
</gene>
<dbReference type="InterPro" id="IPR050216">
    <property type="entry name" value="LRR_domain-containing"/>
</dbReference>
<dbReference type="AlphaFoldDB" id="G7JYW1"/>
<dbReference type="Pfam" id="PF23598">
    <property type="entry name" value="LRR_14"/>
    <property type="match status" value="1"/>
</dbReference>
<sequence>MDPNPNPNDFPILCFLLNHLHPQTHPPLPPQLHQNLLTNFPHLTNSKLIPSLTHLITNLNITQTLSFLTTLGPRPNPSSVAASRDVDVHVYQALLRVEDMHDQCVKQLRVAEEKLVEGYGVFVEKMKEEVGDEDVNEGVGGLLRKGEEGEVVEKVDFSGMKLRIFPEGVEKMKGLVVINFANNQLQVIPDSITGLQKLAELDMSSNLLPSLPDCIGLLVNLKVLNLSGNKLTTLPESISLCRSLVELDVSFNNLMCLPTNIAYGLVNLEKLSIHLNKIRFLPLSIGEMKSLRYLDVHFNELHGLPQSIGKLTNLEYLNISSNFNDMTQLPETVGGLVNLKELDLSNNQIRALPYAFCRLEKLTKLNLDQNPIIVPPLEVLNQGVEAMKEFMAKRWLEHIDEERQKNMAETQNQQAQTGWLAWGTSLLSNVAGVSESVVEYFGVRKAPRDTWMEQQL</sequence>
<dbReference type="PRINTS" id="PR00019">
    <property type="entry name" value="LEURICHRPT"/>
</dbReference>
<reference evidence="6" key="5">
    <citation type="journal article" date="2018" name="Nat. Plants">
        <title>Whole-genome landscape of Medicago truncatula symbiotic genes.</title>
        <authorList>
            <person name="Pecrix Y."/>
            <person name="Gamas P."/>
            <person name="Carrere S."/>
        </authorList>
    </citation>
    <scope>NUCLEOTIDE SEQUENCE</scope>
    <source>
        <tissue evidence="6">Leaves</tissue>
    </source>
</reference>
<evidence type="ECO:0000256" key="3">
    <source>
        <dbReference type="ARBA" id="ARBA00023786"/>
    </source>
</evidence>
<dbReference type="Proteomes" id="UP000265566">
    <property type="component" value="Chromosome 5"/>
</dbReference>
<dbReference type="Pfam" id="PF13855">
    <property type="entry name" value="LRR_8"/>
    <property type="match status" value="2"/>
</dbReference>
<dbReference type="Proteomes" id="UP000002051">
    <property type="component" value="Chromosome 5"/>
</dbReference>
<dbReference type="PaxDb" id="3880-AES96071"/>
<dbReference type="GO" id="GO:0055046">
    <property type="term" value="P:microgametogenesis"/>
    <property type="evidence" value="ECO:0000318"/>
    <property type="project" value="GO_Central"/>
</dbReference>
<evidence type="ECO:0000313" key="6">
    <source>
        <dbReference type="EMBL" id="RHN54973.1"/>
    </source>
</evidence>
<reference evidence="9" key="4">
    <citation type="journal article" date="2018" name="Nat. Plants">
        <title>Whole-genome landscape of Medicago truncatula symbiotic genes.</title>
        <authorList>
            <person name="Pecrix Y."/>
            <person name="Staton S.E."/>
            <person name="Sallet E."/>
            <person name="Lelandais-Briere C."/>
            <person name="Moreau S."/>
            <person name="Carrere S."/>
            <person name="Blein T."/>
            <person name="Jardinaud M.F."/>
            <person name="Latrasse D."/>
            <person name="Zouine M."/>
            <person name="Zahm M."/>
            <person name="Kreplak J."/>
            <person name="Mayjonade B."/>
            <person name="Satge C."/>
            <person name="Perez M."/>
            <person name="Cauet S."/>
            <person name="Marande W."/>
            <person name="Chantry-Darmon C."/>
            <person name="Lopez-Roques C."/>
            <person name="Bouchez O."/>
            <person name="Berard A."/>
            <person name="Debelle F."/>
            <person name="Munos S."/>
            <person name="Bendahmane A."/>
            <person name="Berges H."/>
            <person name="Niebel A."/>
            <person name="Buitink J."/>
            <person name="Frugier F."/>
            <person name="Benhamed M."/>
            <person name="Crespi M."/>
            <person name="Gouzy J."/>
            <person name="Gamas P."/>
        </authorList>
    </citation>
    <scope>NUCLEOTIDE SEQUENCE [LARGE SCALE GENOMIC DNA]</scope>
    <source>
        <strain evidence="9">cv. Jemalong A17</strain>
    </source>
</reference>
<dbReference type="EMBL" id="CM001221">
    <property type="protein sequence ID" value="AES96071.1"/>
    <property type="molecule type" value="Genomic_DNA"/>
</dbReference>
<dbReference type="OMA" id="MRVPDAI"/>
<dbReference type="SMART" id="SM00364">
    <property type="entry name" value="LRR_BAC"/>
    <property type="match status" value="6"/>
</dbReference>
<name>G7JYW1_MEDTR</name>
<organism evidence="5 8">
    <name type="scientific">Medicago truncatula</name>
    <name type="common">Barrel medic</name>
    <name type="synonym">Medicago tribuloides</name>
    <dbReference type="NCBI Taxonomy" id="3880"/>
    <lineage>
        <taxon>Eukaryota</taxon>
        <taxon>Viridiplantae</taxon>
        <taxon>Streptophyta</taxon>
        <taxon>Embryophyta</taxon>
        <taxon>Tracheophyta</taxon>
        <taxon>Spermatophyta</taxon>
        <taxon>Magnoliopsida</taxon>
        <taxon>eudicotyledons</taxon>
        <taxon>Gunneridae</taxon>
        <taxon>Pentapetalae</taxon>
        <taxon>rosids</taxon>
        <taxon>fabids</taxon>
        <taxon>Fabales</taxon>
        <taxon>Fabaceae</taxon>
        <taxon>Papilionoideae</taxon>
        <taxon>50 kb inversion clade</taxon>
        <taxon>NPAAA clade</taxon>
        <taxon>Hologalegina</taxon>
        <taxon>IRL clade</taxon>
        <taxon>Trifolieae</taxon>
        <taxon>Medicago</taxon>
    </lineage>
</organism>
<accession>G7JYW1</accession>
<dbReference type="STRING" id="3880.G7JYW1"/>
<evidence type="ECO:0000259" key="4">
    <source>
        <dbReference type="Pfam" id="PF23598"/>
    </source>
</evidence>
<reference evidence="5 8" key="2">
    <citation type="journal article" date="2014" name="BMC Genomics">
        <title>An improved genome release (version Mt4.0) for the model legume Medicago truncatula.</title>
        <authorList>
            <person name="Tang H."/>
            <person name="Krishnakumar V."/>
            <person name="Bidwell S."/>
            <person name="Rosen B."/>
            <person name="Chan A."/>
            <person name="Zhou S."/>
            <person name="Gentzbittel L."/>
            <person name="Childs K.L."/>
            <person name="Yandell M."/>
            <person name="Gundlach H."/>
            <person name="Mayer K.F."/>
            <person name="Schwartz D.C."/>
            <person name="Town C.D."/>
        </authorList>
    </citation>
    <scope>GENOME REANNOTATION</scope>
    <source>
        <strain evidence="7 8">cv. Jemalong A17</strain>
    </source>
</reference>
<dbReference type="Gramene" id="rna30087">
    <property type="protein sequence ID" value="RHN54973.1"/>
    <property type="gene ID" value="gene30087"/>
</dbReference>
<dbReference type="eggNOG" id="KOG0619">
    <property type="taxonomic scope" value="Eukaryota"/>
</dbReference>
<dbReference type="PANTHER" id="PTHR48051">
    <property type="match status" value="1"/>
</dbReference>
<dbReference type="PROSITE" id="PS51450">
    <property type="entry name" value="LRR"/>
    <property type="match status" value="3"/>
</dbReference>
<keyword evidence="1" id="KW-0433">Leucine-rich repeat</keyword>
<dbReference type="InterPro" id="IPR001611">
    <property type="entry name" value="Leu-rich_rpt"/>
</dbReference>
<reference evidence="5 8" key="1">
    <citation type="journal article" date="2011" name="Nature">
        <title>The Medicago genome provides insight into the evolution of rhizobial symbioses.</title>
        <authorList>
            <person name="Young N.D."/>
            <person name="Debelle F."/>
            <person name="Oldroyd G.E."/>
            <person name="Geurts R."/>
            <person name="Cannon S.B."/>
            <person name="Udvardi M.K."/>
            <person name="Benedito V.A."/>
            <person name="Mayer K.F."/>
            <person name="Gouzy J."/>
            <person name="Schoof H."/>
            <person name="Van de Peer Y."/>
            <person name="Proost S."/>
            <person name="Cook D.R."/>
            <person name="Meyers B.C."/>
            <person name="Spannagl M."/>
            <person name="Cheung F."/>
            <person name="De Mita S."/>
            <person name="Krishnakumar V."/>
            <person name="Gundlach H."/>
            <person name="Zhou S."/>
            <person name="Mudge J."/>
            <person name="Bharti A.K."/>
            <person name="Murray J.D."/>
            <person name="Naoumkina M.A."/>
            <person name="Rosen B."/>
            <person name="Silverstein K.A."/>
            <person name="Tang H."/>
            <person name="Rombauts S."/>
            <person name="Zhao P.X."/>
            <person name="Zhou P."/>
            <person name="Barbe V."/>
            <person name="Bardou P."/>
            <person name="Bechner M."/>
            <person name="Bellec A."/>
            <person name="Berger A."/>
            <person name="Berges H."/>
            <person name="Bidwell S."/>
            <person name="Bisseling T."/>
            <person name="Choisne N."/>
            <person name="Couloux A."/>
            <person name="Denny R."/>
            <person name="Deshpande S."/>
            <person name="Dai X."/>
            <person name="Doyle J.J."/>
            <person name="Dudez A.M."/>
            <person name="Farmer A.D."/>
            <person name="Fouteau S."/>
            <person name="Franken C."/>
            <person name="Gibelin C."/>
            <person name="Gish J."/>
            <person name="Goldstein S."/>
            <person name="Gonzalez A.J."/>
            <person name="Green P.J."/>
            <person name="Hallab A."/>
            <person name="Hartog M."/>
            <person name="Hua A."/>
            <person name="Humphray S.J."/>
            <person name="Jeong D.H."/>
            <person name="Jing Y."/>
            <person name="Jocker A."/>
            <person name="Kenton S.M."/>
            <person name="Kim D.J."/>
            <person name="Klee K."/>
            <person name="Lai H."/>
            <person name="Lang C."/>
            <person name="Lin S."/>
            <person name="Macmil S.L."/>
            <person name="Magdelenat G."/>
            <person name="Matthews L."/>
            <person name="McCorrison J."/>
            <person name="Monaghan E.L."/>
            <person name="Mun J.H."/>
            <person name="Najar F.Z."/>
            <person name="Nicholson C."/>
            <person name="Noirot C."/>
            <person name="O'Bleness M."/>
            <person name="Paule C.R."/>
            <person name="Poulain J."/>
            <person name="Prion F."/>
            <person name="Qin B."/>
            <person name="Qu C."/>
            <person name="Retzel E.F."/>
            <person name="Riddle C."/>
            <person name="Sallet E."/>
            <person name="Samain S."/>
            <person name="Samson N."/>
            <person name="Sanders I."/>
            <person name="Saurat O."/>
            <person name="Scarpelli C."/>
            <person name="Schiex T."/>
            <person name="Segurens B."/>
            <person name="Severin A.J."/>
            <person name="Sherrier D.J."/>
            <person name="Shi R."/>
            <person name="Sims S."/>
            <person name="Singer S.R."/>
            <person name="Sinharoy S."/>
            <person name="Sterck L."/>
            <person name="Viollet A."/>
            <person name="Wang B.B."/>
            <person name="Wang K."/>
            <person name="Wang M."/>
            <person name="Wang X."/>
            <person name="Warfsmann J."/>
            <person name="Weissenbach J."/>
            <person name="White D.D."/>
            <person name="White J.D."/>
            <person name="Wiley G.B."/>
            <person name="Wincker P."/>
            <person name="Xing Y."/>
            <person name="Yang L."/>
            <person name="Yao Z."/>
            <person name="Ying F."/>
            <person name="Zhai J."/>
            <person name="Zhou L."/>
            <person name="Zuber A."/>
            <person name="Denarie J."/>
            <person name="Dixon R.A."/>
            <person name="May G.D."/>
            <person name="Schwartz D.C."/>
            <person name="Rogers J."/>
            <person name="Quetier F."/>
            <person name="Town C.D."/>
            <person name="Roe B.A."/>
        </authorList>
    </citation>
    <scope>NUCLEOTIDE SEQUENCE [LARGE SCALE GENOMIC DNA]</scope>
    <source>
        <strain evidence="5">A17</strain>
        <strain evidence="7 8">cv. Jemalong A17</strain>
    </source>
</reference>
<keyword evidence="8" id="KW-1185">Reference proteome</keyword>
<dbReference type="SMART" id="SM00369">
    <property type="entry name" value="LRR_TYP"/>
    <property type="match status" value="8"/>
</dbReference>
<evidence type="ECO:0000313" key="7">
    <source>
        <dbReference type="EnsemblPlants" id="AES96071"/>
    </source>
</evidence>
<dbReference type="EnsemblPlants" id="AES96071">
    <property type="protein sequence ID" value="AES96071"/>
    <property type="gene ID" value="MTR_5g032910"/>
</dbReference>
<evidence type="ECO:0000256" key="1">
    <source>
        <dbReference type="ARBA" id="ARBA00022614"/>
    </source>
</evidence>
<dbReference type="FunFam" id="3.80.10.10:FF:000746">
    <property type="entry name" value="Plant intracellular Ras-group-related LRR protein 2"/>
    <property type="match status" value="1"/>
</dbReference>
<dbReference type="OrthoDB" id="1668230at2759"/>
<dbReference type="EMBL" id="PSQE01000005">
    <property type="protein sequence ID" value="RHN54973.1"/>
    <property type="molecule type" value="Genomic_DNA"/>
</dbReference>
<dbReference type="PANTHER" id="PTHR48051:SF54">
    <property type="entry name" value="LEUCINE-RICH REPEAT-CONTAINING PROTEIN"/>
    <property type="match status" value="1"/>
</dbReference>
<protein>
    <submittedName>
        <fullName evidence="5">Plant intracellular ras-group-related LRR protein</fullName>
    </submittedName>
    <submittedName>
        <fullName evidence="6">Putative leucine-rich repeat domain, L domain-containing protein</fullName>
    </submittedName>
</protein>
<dbReference type="KEGG" id="mtr:11409435"/>
<dbReference type="Gene3D" id="3.80.10.10">
    <property type="entry name" value="Ribonuclease Inhibitor"/>
    <property type="match status" value="2"/>
</dbReference>
<evidence type="ECO:0000313" key="9">
    <source>
        <dbReference type="Proteomes" id="UP000265566"/>
    </source>
</evidence>
<dbReference type="HOGENOM" id="CLU_021557_0_0_1"/>
<evidence type="ECO:0000313" key="5">
    <source>
        <dbReference type="EMBL" id="AES96071.1"/>
    </source>
</evidence>
<evidence type="ECO:0000313" key="8">
    <source>
        <dbReference type="Proteomes" id="UP000002051"/>
    </source>
</evidence>
<dbReference type="InterPro" id="IPR003591">
    <property type="entry name" value="Leu-rich_rpt_typical-subtyp"/>
</dbReference>
<dbReference type="GO" id="GO:0035556">
    <property type="term" value="P:intracellular signal transduction"/>
    <property type="evidence" value="ECO:0000318"/>
    <property type="project" value="GO_Central"/>
</dbReference>
<reference evidence="7" key="3">
    <citation type="submission" date="2015-04" db="UniProtKB">
        <authorList>
            <consortium name="EnsemblPlants"/>
        </authorList>
    </citation>
    <scope>IDENTIFICATION</scope>
    <source>
        <strain evidence="7">cv. Jemalong A17</strain>
    </source>
</reference>
<comment type="similarity">
    <text evidence="3">Belongs to the SHOC2 family.</text>
</comment>